<proteinExistence type="predicted"/>
<reference evidence="1 2" key="1">
    <citation type="submission" date="2021-07" db="EMBL/GenBank/DDBJ databases">
        <title>Karlodiniumbacter phycospheric gen. nov., sp. nov., a phycosphere bacterium isolated from karlodinium veneficum.</title>
        <authorList>
            <person name="Peng Y."/>
            <person name="Jiang L."/>
            <person name="Lee J."/>
        </authorList>
    </citation>
    <scope>NUCLEOTIDE SEQUENCE</scope>
    <source>
        <strain evidence="1 2">N5</strain>
    </source>
</reference>
<organism evidence="1">
    <name type="scientific">Gymnodinialimonas phycosphaerae</name>
    <dbReference type="NCBI Taxonomy" id="2841589"/>
    <lineage>
        <taxon>Bacteria</taxon>
        <taxon>Pseudomonadati</taxon>
        <taxon>Pseudomonadota</taxon>
        <taxon>Alphaproteobacteria</taxon>
        <taxon>Rhodobacterales</taxon>
        <taxon>Paracoccaceae</taxon>
        <taxon>Gymnodinialimonas</taxon>
    </lineage>
</organism>
<dbReference type="AlphaFoldDB" id="A0A975TUB8"/>
<dbReference type="RefSeq" id="WP_257894512.1">
    <property type="nucleotide sequence ID" value="NZ_JAIMBW010000001.1"/>
</dbReference>
<protein>
    <submittedName>
        <fullName evidence="1">Glycosyltransferase family 2 protein</fullName>
    </submittedName>
</protein>
<dbReference type="EMBL" id="JAIMBW010000001">
    <property type="protein sequence ID" value="MBY4895048.1"/>
    <property type="molecule type" value="Genomic_DNA"/>
</dbReference>
<dbReference type="Pfam" id="PF13704">
    <property type="entry name" value="Glyco_tranf_2_4"/>
    <property type="match status" value="1"/>
</dbReference>
<dbReference type="Proteomes" id="UP000693972">
    <property type="component" value="Unassembled WGS sequence"/>
</dbReference>
<dbReference type="SUPFAM" id="SSF53448">
    <property type="entry name" value="Nucleotide-diphospho-sugar transferases"/>
    <property type="match status" value="1"/>
</dbReference>
<evidence type="ECO:0000313" key="2">
    <source>
        <dbReference type="Proteomes" id="UP000693972"/>
    </source>
</evidence>
<dbReference type="Gene3D" id="3.90.550.10">
    <property type="entry name" value="Spore Coat Polysaccharide Biosynthesis Protein SpsA, Chain A"/>
    <property type="match status" value="1"/>
</dbReference>
<dbReference type="EMBL" id="CP078073">
    <property type="protein sequence ID" value="QXL87657.1"/>
    <property type="molecule type" value="Genomic_DNA"/>
</dbReference>
<evidence type="ECO:0000313" key="1">
    <source>
        <dbReference type="EMBL" id="QXL87657.1"/>
    </source>
</evidence>
<accession>A0A975TUB8</accession>
<name>A0A975TUB8_9RHOB</name>
<sequence length="345" mass="38013">MQGPLSLDADLICLMLVHNEAHLLPDLFAHYRAMGSVQYVVIDDRSTDTTRAIVQDQPDVTLFEPLDGSTYARDKRDWRGSLLDALASGKWCVVIDADERLVWRGYPERTLSDLIATMEAQGAQALIATMLDMYADTSIADHVSHDAPLAKTFPCYDDPQRDPLAYRAALTPKRFRQKFPLPNSVLMGGMRDRLFDASGHRHSYLTRLLQSKVLTRPRHVPDAALLGAALVTRLTRPRGDKPPLNLTKVPLVKWRTGLRYNGGAHHLSANLPLAHEAGVLLHFPVTRGLEGIAYLANRGQHASGGGYYRSILESGALSDVNPVYAGTSTLTDIAQLEPFFGKAAP</sequence>
<keyword evidence="2" id="KW-1185">Reference proteome</keyword>
<dbReference type="InterPro" id="IPR029044">
    <property type="entry name" value="Nucleotide-diphossugar_trans"/>
</dbReference>
<gene>
    <name evidence="1" type="ORF">KUL25_19995</name>
</gene>